<dbReference type="AlphaFoldDB" id="A0ABD3F4H9"/>
<feature type="domain" description="Protein kinase" evidence="1">
    <location>
        <begin position="1"/>
        <end position="211"/>
    </location>
</feature>
<dbReference type="InterPro" id="IPR011009">
    <property type="entry name" value="Kinase-like_dom_sf"/>
</dbReference>
<dbReference type="PROSITE" id="PS50011">
    <property type="entry name" value="PROTEIN_KINASE_DOM"/>
    <property type="match status" value="1"/>
</dbReference>
<keyword evidence="3" id="KW-1185">Reference proteome</keyword>
<proteinExistence type="predicted"/>
<dbReference type="PANTHER" id="PTHR44329">
    <property type="entry name" value="SERINE/THREONINE-PROTEIN KINASE TNNI3K-RELATED"/>
    <property type="match status" value="1"/>
</dbReference>
<name>A0ABD3F4H9_9STRA</name>
<evidence type="ECO:0000259" key="1">
    <source>
        <dbReference type="PROSITE" id="PS50011"/>
    </source>
</evidence>
<organism evidence="2 3">
    <name type="scientific">Phytophthora oleae</name>
    <dbReference type="NCBI Taxonomy" id="2107226"/>
    <lineage>
        <taxon>Eukaryota</taxon>
        <taxon>Sar</taxon>
        <taxon>Stramenopiles</taxon>
        <taxon>Oomycota</taxon>
        <taxon>Peronosporomycetes</taxon>
        <taxon>Peronosporales</taxon>
        <taxon>Peronosporaceae</taxon>
        <taxon>Phytophthora</taxon>
    </lineage>
</organism>
<dbReference type="Pfam" id="PF07714">
    <property type="entry name" value="PK_Tyr_Ser-Thr"/>
    <property type="match status" value="1"/>
</dbReference>
<dbReference type="EMBL" id="JBIMZQ010000037">
    <property type="protein sequence ID" value="KAL3661169.1"/>
    <property type="molecule type" value="Genomic_DNA"/>
</dbReference>
<sequence length="271" mass="31085">MKREEDKDQLQKEVKVWSELRHNNIAHFYGANFTTEPYFIVSESVETMNAYIVREKPEPKRVYQLMFQAAAGLRYLHSHNIVHGDLNGRNIGINQHGVAMLTLVSESSFVEEESGALQWGAPEFDKKRPTFAADVFSLGMCVIAAINGTEYPWCYCKHIDIRKCYEARGIPERRPHCMSEDQWRPLKRILEFQPYDRPDLDHVLEILASFASDGDGNTQLKGKGQEAANDGEDTTLVQAEKRDVMEHNDSAAWQKMQSWEFVQQELSSPTT</sequence>
<dbReference type="Proteomes" id="UP001632037">
    <property type="component" value="Unassembled WGS sequence"/>
</dbReference>
<comment type="caution">
    <text evidence="2">The sequence shown here is derived from an EMBL/GenBank/DDBJ whole genome shotgun (WGS) entry which is preliminary data.</text>
</comment>
<protein>
    <recommendedName>
        <fullName evidence="1">Protein kinase domain-containing protein</fullName>
    </recommendedName>
</protein>
<dbReference type="SUPFAM" id="SSF56112">
    <property type="entry name" value="Protein kinase-like (PK-like)"/>
    <property type="match status" value="1"/>
</dbReference>
<evidence type="ECO:0000313" key="3">
    <source>
        <dbReference type="Proteomes" id="UP001632037"/>
    </source>
</evidence>
<evidence type="ECO:0000313" key="2">
    <source>
        <dbReference type="EMBL" id="KAL3661169.1"/>
    </source>
</evidence>
<dbReference type="Gene3D" id="3.30.200.20">
    <property type="entry name" value="Phosphorylase Kinase, domain 1"/>
    <property type="match status" value="1"/>
</dbReference>
<gene>
    <name evidence="2" type="ORF">V7S43_013778</name>
</gene>
<accession>A0ABD3F4H9</accession>
<reference evidence="2 3" key="1">
    <citation type="submission" date="2024-09" db="EMBL/GenBank/DDBJ databases">
        <title>Genome sequencing and assembly of Phytophthora oleae, isolate VK10A, causative agent of rot of olive drupes.</title>
        <authorList>
            <person name="Conti Taguali S."/>
            <person name="Riolo M."/>
            <person name="La Spada F."/>
            <person name="Cacciola S.O."/>
            <person name="Dionisio G."/>
        </authorList>
    </citation>
    <scope>NUCLEOTIDE SEQUENCE [LARGE SCALE GENOMIC DNA]</scope>
    <source>
        <strain evidence="2 3">VK10A</strain>
    </source>
</reference>
<dbReference type="InterPro" id="IPR051681">
    <property type="entry name" value="Ser/Thr_Kinases-Pseudokinases"/>
</dbReference>
<dbReference type="PANTHER" id="PTHR44329:SF214">
    <property type="entry name" value="PROTEIN KINASE DOMAIN-CONTAINING PROTEIN"/>
    <property type="match status" value="1"/>
</dbReference>
<dbReference type="Gene3D" id="1.10.510.10">
    <property type="entry name" value="Transferase(Phosphotransferase) domain 1"/>
    <property type="match status" value="1"/>
</dbReference>
<dbReference type="InterPro" id="IPR001245">
    <property type="entry name" value="Ser-Thr/Tyr_kinase_cat_dom"/>
</dbReference>
<dbReference type="InterPro" id="IPR000719">
    <property type="entry name" value="Prot_kinase_dom"/>
</dbReference>